<feature type="repeat" description="ANK" evidence="3">
    <location>
        <begin position="403"/>
        <end position="435"/>
    </location>
</feature>
<accession>A0A6P1T4L7</accession>
<keyword evidence="2 3" id="KW-0040">ANK repeat</keyword>
<dbReference type="Gene3D" id="1.25.40.20">
    <property type="entry name" value="Ankyrin repeat-containing domain"/>
    <property type="match status" value="3"/>
</dbReference>
<dbReference type="KEGG" id="amaq:GO499_16450"/>
<evidence type="ECO:0000256" key="1">
    <source>
        <dbReference type="ARBA" id="ARBA00022737"/>
    </source>
</evidence>
<protein>
    <submittedName>
        <fullName evidence="4">Ankyrin repeat domain-containing protein</fullName>
    </submittedName>
</protein>
<dbReference type="Pfam" id="PF13637">
    <property type="entry name" value="Ank_4"/>
    <property type="match status" value="1"/>
</dbReference>
<dbReference type="Pfam" id="PF12796">
    <property type="entry name" value="Ank_2"/>
    <property type="match status" value="1"/>
</dbReference>
<dbReference type="SMART" id="SM00248">
    <property type="entry name" value="ANK"/>
    <property type="match status" value="7"/>
</dbReference>
<dbReference type="Proteomes" id="UP000464495">
    <property type="component" value="Chromosome"/>
</dbReference>
<dbReference type="InterPro" id="IPR050745">
    <property type="entry name" value="Multifunctional_regulatory"/>
</dbReference>
<name>A0A6P1T4L7_9RHOB</name>
<dbReference type="PANTHER" id="PTHR24189:SF50">
    <property type="entry name" value="ANKYRIN REPEAT AND SOCS BOX PROTEIN 2"/>
    <property type="match status" value="1"/>
</dbReference>
<dbReference type="PROSITE" id="PS50088">
    <property type="entry name" value="ANK_REPEAT"/>
    <property type="match status" value="2"/>
</dbReference>
<keyword evidence="5" id="KW-1185">Reference proteome</keyword>
<keyword evidence="1" id="KW-0677">Repeat</keyword>
<dbReference type="PROSITE" id="PS50297">
    <property type="entry name" value="ANK_REP_REGION"/>
    <property type="match status" value="1"/>
</dbReference>
<dbReference type="RefSeq" id="WP_161863197.1">
    <property type="nucleotide sequence ID" value="NZ_CP046620.1"/>
</dbReference>
<sequence length="498" mass="54252">MSDLETYRRAAKVLKKAFHAGDAQALATLRAHVVTAEPKHSDFLHAIAREAGAESWPKLKHALELAGLTREEQMRRLMHASIFGHGWRIDQLLAQDPGLARGSMALATALYRRADVARMLEKDPTAATRVEGIRSPILTLAFSRYHAVAPAARDDMLAIAEMLLDRGADVNDSYQPEPNSPHRLSALYGAIGHSRNLPLARWLLEHGAATDDDESLYHSTEMGHAEGLRLLLGHGARVSGTNALPRAIDFKDAEMVRLLLEHGANPDEAVEDHPSGEPIDSIPALHHAARRWAGADVAALLLDHGADATRVWHGHTPYATARIYGNAEVAQFLASRGHATPLDPLEQALAACAEGRPAPRIDGSALSCADREIMAQVVLEKDRLYHLRALVEAGLDINAPDYMGMTPLHFAVWGGLPEQTAFLLTRNPDLDHVNKYGGDTFGTLIHGADNRTDTAERDHIACADLLFAAGLRPTPVQLRGTGYEPLARHLEDRIAELS</sequence>
<dbReference type="AlphaFoldDB" id="A0A6P1T4L7"/>
<organism evidence="4 5">
    <name type="scientific">Algicella marina</name>
    <dbReference type="NCBI Taxonomy" id="2683284"/>
    <lineage>
        <taxon>Bacteria</taxon>
        <taxon>Pseudomonadati</taxon>
        <taxon>Pseudomonadota</taxon>
        <taxon>Alphaproteobacteria</taxon>
        <taxon>Rhodobacterales</taxon>
        <taxon>Paracoccaceae</taxon>
        <taxon>Algicella</taxon>
    </lineage>
</organism>
<evidence type="ECO:0000313" key="4">
    <source>
        <dbReference type="EMBL" id="QHQ36650.1"/>
    </source>
</evidence>
<feature type="repeat" description="ANK" evidence="3">
    <location>
        <begin position="239"/>
        <end position="271"/>
    </location>
</feature>
<evidence type="ECO:0000313" key="5">
    <source>
        <dbReference type="Proteomes" id="UP000464495"/>
    </source>
</evidence>
<evidence type="ECO:0000256" key="3">
    <source>
        <dbReference type="PROSITE-ProRule" id="PRU00023"/>
    </source>
</evidence>
<dbReference type="SUPFAM" id="SSF48403">
    <property type="entry name" value="Ankyrin repeat"/>
    <property type="match status" value="1"/>
</dbReference>
<dbReference type="InterPro" id="IPR036770">
    <property type="entry name" value="Ankyrin_rpt-contain_sf"/>
</dbReference>
<dbReference type="InterPro" id="IPR002110">
    <property type="entry name" value="Ankyrin_rpt"/>
</dbReference>
<dbReference type="EMBL" id="CP046620">
    <property type="protein sequence ID" value="QHQ36650.1"/>
    <property type="molecule type" value="Genomic_DNA"/>
</dbReference>
<evidence type="ECO:0000256" key="2">
    <source>
        <dbReference type="ARBA" id="ARBA00023043"/>
    </source>
</evidence>
<proteinExistence type="predicted"/>
<reference evidence="4 5" key="1">
    <citation type="submission" date="2019-12" db="EMBL/GenBank/DDBJ databases">
        <title>Complete genome sequence of Algicella marina strain 9Alg 56(T) isolated from the red alga Tichocarpus crinitus.</title>
        <authorList>
            <person name="Kim S.-G."/>
            <person name="Nedashkovskaya O.I."/>
        </authorList>
    </citation>
    <scope>NUCLEOTIDE SEQUENCE [LARGE SCALE GENOMIC DNA]</scope>
    <source>
        <strain evidence="4 5">9Alg 56</strain>
    </source>
</reference>
<dbReference type="PANTHER" id="PTHR24189">
    <property type="entry name" value="MYOTROPHIN"/>
    <property type="match status" value="1"/>
</dbReference>
<gene>
    <name evidence="4" type="ORF">GO499_16450</name>
</gene>